<dbReference type="SUPFAM" id="SSF50370">
    <property type="entry name" value="Ricin B-like lectins"/>
    <property type="match status" value="1"/>
</dbReference>
<keyword evidence="3" id="KW-0677">Repeat</keyword>
<name>A0A8C7JL42_ONCKI</name>
<keyword evidence="14" id="KW-1185">Reference proteome</keyword>
<feature type="disulfide bond" evidence="8">
    <location>
        <begin position="162"/>
        <end position="189"/>
    </location>
</feature>
<dbReference type="PROSITE" id="PS50041">
    <property type="entry name" value="C_TYPE_LECTIN_2"/>
    <property type="match status" value="8"/>
</dbReference>
<dbReference type="CDD" id="cd00062">
    <property type="entry name" value="FN2"/>
    <property type="match status" value="1"/>
</dbReference>
<evidence type="ECO:0000313" key="14">
    <source>
        <dbReference type="Proteomes" id="UP000694557"/>
    </source>
</evidence>
<evidence type="ECO:0000256" key="5">
    <source>
        <dbReference type="ARBA" id="ARBA00023136"/>
    </source>
</evidence>
<dbReference type="InterPro" id="IPR050111">
    <property type="entry name" value="C-type_lectin/snaclec_domain"/>
</dbReference>
<dbReference type="Proteomes" id="UP000694557">
    <property type="component" value="Unassembled WGS sequence"/>
</dbReference>
<keyword evidence="7" id="KW-0325">Glycoprotein</keyword>
<sequence length="1449" mass="164654">MTTIMITVLMLFIQTTLGAPETDSPFILFNAESGIRQELARWVSGGRLYYTNNRKCAGVSGKTEGSTLVYSDCDEKSLLQQWECSNNTLLTLKGQTLYLHINDNNDHVLSRDTGPRSRWTISGTTDGPCSRTHRELFTIEGNAFGRPCQFPFLYKDQWYGDCTLVDSSDRRLWCAIETNYRDNELWGNCPSKSTEHWHKNPVTGAFYQVNLNSALTWHQARTSCQQQGADLASITKPLEQTYLAGLCGRLHVPLWTGLNALEQDSGWQWISGKPLRYFRWESGHPLSDPGHICGLVDPGQQSYWQSSLCSKKHGYVCQKDPPTSPVPPEVTGYCSSPWIPYAARCYLLQRTKKTWTEAQTECRKDGGDLASIHNIEQHSFVMSQLGYVAADELWIGMNDVKMPLLFEWSDQSPVTFTRWEEAMPMEGNCVLVGGEQGRWATQVCNNQRGFICMKKSTSQPSGDPVDTNPGCKSHWTRHGSFCYFVGPEIKTFDEAKETCKGSQSYLADVSSRLDNAFLISLVGSRPEQHFWIGLSNQNHIDFFNWTNSNRVRYTHWNAQMPGSRQGCVAMTTGTLAGLWDVLSCTNQEKYICKHLAEGAGPTPEPITPVPPRCHEGWFPVGSRNYCFKFFSGPRKDEKTWFEARDFCRVIGGDLLSIHSSTDLQSMHHVHGGTSWIGLSAQDPNAGYAWTDGSPLSFQHWMEGEPNNYNGVESCAEMRNSYWDEEGSWNDVNCEGYNDWLCEIPKGVTPLPPPNNTIPEYNVTEDGWLEYGGSQYYFNTERLAMENARHYCQQRHGDLVVINGLTENTFLWKKINKEHLGNHYIGLTVDLDRSFGWMDGSPVVFQRWDNNQPDFKNNDENCVVMSSSMGFWHDYNCGTEMRSICERSGSPPVNSTVPPTAPPTGGCPPEWVRYQSKCYKLIGYRVPCTWLEARSYCQSMGANLASIASRREQVFLTTQMTSGVTDLWIGLSNLNRDAFVWTDGQAVKYLNLDFTKMFPSRWHRYSQRWSKTFPSRWHHYSQRYMDRLSSQASRCIVMASSSSILGKWEIRSCNDTHGFICQRKVDSGIPVPTPTVLPRGWVKLANDSYKVLPQNRTWPEARMQCEAEEGQLASTLDELSAAYLDLQALKLQSPLWIGLNRNETQGYFRWMDGWPLGMDRWAKDEPSRDWPCVYLDVEGTWKTALCNHTYPSVCKQSPAVPPTAPPQYIGECIQEEQEEISGSNTPWFWLPFRGHCYSFVINDIEWADASTSCIHKGASLVSIEDPEELRFIKSNLEFRKDSYSSFWIGLYKTHLGQWNWLDQTLLDYINWAEGQPQDSSYIYGYMLSSDGTWSTAPMWDDKPYICKKPKVLPETPPTHVSLKAGQRRVYSGLAVVVVLATMCLMGLTALMLYKKTGRPLPSFTNPLVFSAGRSTFDNPLYTEPITEVDPSMVDTSQLVNHMEAQPMITL</sequence>
<evidence type="ECO:0000256" key="6">
    <source>
        <dbReference type="ARBA" id="ARBA00023157"/>
    </source>
</evidence>
<accession>A0A8C7JL42</accession>
<feature type="domain" description="Fibronectin type-II" evidence="12">
    <location>
        <begin position="143"/>
        <end position="191"/>
    </location>
</feature>
<feature type="chain" id="PRO_5034984798" evidence="10">
    <location>
        <begin position="19"/>
        <end position="1449"/>
    </location>
</feature>
<dbReference type="InterPro" id="IPR016186">
    <property type="entry name" value="C-type_lectin-like/link_sf"/>
</dbReference>
<evidence type="ECO:0000313" key="13">
    <source>
        <dbReference type="Ensembl" id="ENSOKIP00005088125.1"/>
    </source>
</evidence>
<feature type="domain" description="C-type lectin" evidence="11">
    <location>
        <begin position="1231"/>
        <end position="1346"/>
    </location>
</feature>
<dbReference type="InterPro" id="IPR013806">
    <property type="entry name" value="Kringle-like"/>
</dbReference>
<keyword evidence="2 9" id="KW-0812">Transmembrane</keyword>
<dbReference type="GeneTree" id="ENSGT01050000244842"/>
<evidence type="ECO:0000256" key="2">
    <source>
        <dbReference type="ARBA" id="ARBA00022692"/>
    </source>
</evidence>
<feature type="domain" description="C-type lectin" evidence="11">
    <location>
        <begin position="1083"/>
        <end position="1194"/>
    </location>
</feature>
<evidence type="ECO:0000259" key="11">
    <source>
        <dbReference type="PROSITE" id="PS50041"/>
    </source>
</evidence>
<evidence type="ECO:0000256" key="1">
    <source>
        <dbReference type="ARBA" id="ARBA00004167"/>
    </source>
</evidence>
<dbReference type="InterPro" id="IPR035992">
    <property type="entry name" value="Ricin_B-like_lectins"/>
</dbReference>
<evidence type="ECO:0000259" key="12">
    <source>
        <dbReference type="PROSITE" id="PS51092"/>
    </source>
</evidence>
<feature type="domain" description="C-type lectin" evidence="11">
    <location>
        <begin position="913"/>
        <end position="1061"/>
    </location>
</feature>
<protein>
    <submittedName>
        <fullName evidence="13">Macrophage mannose receptor 1-like</fullName>
    </submittedName>
</protein>
<dbReference type="FunFam" id="3.10.100.10:FF:000014">
    <property type="entry name" value="Macrophage mannose receptor 1"/>
    <property type="match status" value="1"/>
</dbReference>
<evidence type="ECO:0000256" key="9">
    <source>
        <dbReference type="SAM" id="Phobius"/>
    </source>
</evidence>
<dbReference type="InterPro" id="IPR036943">
    <property type="entry name" value="FN_type2_sf"/>
</dbReference>
<feature type="domain" description="C-type lectin" evidence="11">
    <location>
        <begin position="770"/>
        <end position="885"/>
    </location>
</feature>
<feature type="domain" description="C-type lectin" evidence="11">
    <location>
        <begin position="622"/>
        <end position="742"/>
    </location>
</feature>
<dbReference type="SUPFAM" id="SSF57440">
    <property type="entry name" value="Kringle-like"/>
    <property type="match status" value="1"/>
</dbReference>
<dbReference type="SMART" id="SM00059">
    <property type="entry name" value="FN2"/>
    <property type="match status" value="1"/>
</dbReference>
<feature type="domain" description="C-type lectin" evidence="11">
    <location>
        <begin position="341"/>
        <end position="453"/>
    </location>
</feature>
<dbReference type="GeneID" id="109884865"/>
<keyword evidence="10" id="KW-0732">Signal</keyword>
<organism evidence="13 14">
    <name type="scientific">Oncorhynchus kisutch</name>
    <name type="common">Coho salmon</name>
    <name type="synonym">Salmo kisutch</name>
    <dbReference type="NCBI Taxonomy" id="8019"/>
    <lineage>
        <taxon>Eukaryota</taxon>
        <taxon>Metazoa</taxon>
        <taxon>Chordata</taxon>
        <taxon>Craniata</taxon>
        <taxon>Vertebrata</taxon>
        <taxon>Euteleostomi</taxon>
        <taxon>Actinopterygii</taxon>
        <taxon>Neopterygii</taxon>
        <taxon>Teleostei</taxon>
        <taxon>Protacanthopterygii</taxon>
        <taxon>Salmoniformes</taxon>
        <taxon>Salmonidae</taxon>
        <taxon>Salmoninae</taxon>
        <taxon>Oncorhynchus</taxon>
    </lineage>
</organism>
<dbReference type="PROSITE" id="PS00615">
    <property type="entry name" value="C_TYPE_LECTIN_1"/>
    <property type="match status" value="2"/>
</dbReference>
<keyword evidence="6 8" id="KW-1015">Disulfide bond</keyword>
<dbReference type="Ensembl" id="ENSOKIT00005094215.1">
    <property type="protein sequence ID" value="ENSOKIP00005088125.1"/>
    <property type="gene ID" value="ENSOKIG00005038280.1"/>
</dbReference>
<evidence type="ECO:0000256" key="3">
    <source>
        <dbReference type="ARBA" id="ARBA00022737"/>
    </source>
</evidence>
<feature type="domain" description="C-type lectin" evidence="11">
    <location>
        <begin position="202"/>
        <end position="318"/>
    </location>
</feature>
<dbReference type="FunFam" id="2.10.10.10:FF:000001">
    <property type="entry name" value="Fibronectin 1a isoform 1"/>
    <property type="match status" value="1"/>
</dbReference>
<gene>
    <name evidence="13" type="primary">LOC109884865</name>
</gene>
<reference evidence="13" key="1">
    <citation type="submission" date="2025-08" db="UniProtKB">
        <authorList>
            <consortium name="Ensembl"/>
        </authorList>
    </citation>
    <scope>IDENTIFICATION</scope>
</reference>
<dbReference type="Gene3D" id="2.80.10.50">
    <property type="match status" value="1"/>
</dbReference>
<proteinExistence type="predicted"/>
<feature type="domain" description="C-type lectin" evidence="11">
    <location>
        <begin position="478"/>
        <end position="593"/>
    </location>
</feature>
<dbReference type="InterPro" id="IPR000562">
    <property type="entry name" value="FN_type2_dom"/>
</dbReference>
<dbReference type="GO" id="GO:0016020">
    <property type="term" value="C:membrane"/>
    <property type="evidence" value="ECO:0007669"/>
    <property type="project" value="UniProtKB-SubCell"/>
</dbReference>
<dbReference type="Pfam" id="PF00040">
    <property type="entry name" value="fn2"/>
    <property type="match status" value="1"/>
</dbReference>
<dbReference type="CDD" id="cd00037">
    <property type="entry name" value="CLECT"/>
    <property type="match status" value="7"/>
</dbReference>
<dbReference type="FunFam" id="3.10.100.10:FF:000027">
    <property type="entry name" value="Mannose receptor, C type 1"/>
    <property type="match status" value="1"/>
</dbReference>
<reference evidence="13" key="2">
    <citation type="submission" date="2025-09" db="UniProtKB">
        <authorList>
            <consortium name="Ensembl"/>
        </authorList>
    </citation>
    <scope>IDENTIFICATION</scope>
</reference>
<evidence type="ECO:0000256" key="4">
    <source>
        <dbReference type="ARBA" id="ARBA00022989"/>
    </source>
</evidence>
<dbReference type="PANTHER" id="PTHR22803">
    <property type="entry name" value="MANNOSE, PHOSPHOLIPASE, LECTIN RECEPTOR RELATED"/>
    <property type="match status" value="1"/>
</dbReference>
<feature type="disulfide bond" evidence="8">
    <location>
        <begin position="148"/>
        <end position="174"/>
    </location>
</feature>
<evidence type="ECO:0000256" key="10">
    <source>
        <dbReference type="SAM" id="SignalP"/>
    </source>
</evidence>
<feature type="transmembrane region" description="Helical" evidence="9">
    <location>
        <begin position="1368"/>
        <end position="1392"/>
    </location>
</feature>
<dbReference type="Gene3D" id="3.10.100.10">
    <property type="entry name" value="Mannose-Binding Protein A, subunit A"/>
    <property type="match status" value="8"/>
</dbReference>
<dbReference type="Pfam" id="PF00059">
    <property type="entry name" value="Lectin_C"/>
    <property type="match status" value="8"/>
</dbReference>
<dbReference type="KEGG" id="oki:109884865"/>
<keyword evidence="5 9" id="KW-0472">Membrane</keyword>
<keyword evidence="4 9" id="KW-1133">Transmembrane helix</keyword>
<dbReference type="InterPro" id="IPR016187">
    <property type="entry name" value="CTDL_fold"/>
</dbReference>
<evidence type="ECO:0000256" key="7">
    <source>
        <dbReference type="ARBA" id="ARBA00023180"/>
    </source>
</evidence>
<dbReference type="SUPFAM" id="SSF56436">
    <property type="entry name" value="C-type lectin-like"/>
    <property type="match status" value="8"/>
</dbReference>
<dbReference type="PROSITE" id="PS51092">
    <property type="entry name" value="FN2_2"/>
    <property type="match status" value="1"/>
</dbReference>
<dbReference type="SMART" id="SM00034">
    <property type="entry name" value="CLECT"/>
    <property type="match status" value="8"/>
</dbReference>
<dbReference type="Gene3D" id="2.10.10.10">
    <property type="entry name" value="Fibronectin, type II, collagen-binding"/>
    <property type="match status" value="1"/>
</dbReference>
<evidence type="ECO:0000256" key="8">
    <source>
        <dbReference type="PROSITE-ProRule" id="PRU00479"/>
    </source>
</evidence>
<dbReference type="InterPro" id="IPR018378">
    <property type="entry name" value="C-type_lectin_CS"/>
</dbReference>
<dbReference type="RefSeq" id="XP_031662805.1">
    <property type="nucleotide sequence ID" value="XM_031806945.1"/>
</dbReference>
<dbReference type="InterPro" id="IPR001304">
    <property type="entry name" value="C-type_lectin-like"/>
</dbReference>
<feature type="signal peptide" evidence="10">
    <location>
        <begin position="1"/>
        <end position="18"/>
    </location>
</feature>
<comment type="subcellular location">
    <subcellularLocation>
        <location evidence="1">Membrane</location>
        <topology evidence="1">Single-pass membrane protein</topology>
    </subcellularLocation>
</comment>